<gene>
    <name evidence="2" type="ORF">M9Y10_039563</name>
</gene>
<keyword evidence="1" id="KW-0812">Transmembrane</keyword>
<evidence type="ECO:0008006" key="4">
    <source>
        <dbReference type="Google" id="ProtNLM"/>
    </source>
</evidence>
<evidence type="ECO:0000313" key="3">
    <source>
        <dbReference type="Proteomes" id="UP001470230"/>
    </source>
</evidence>
<dbReference type="Proteomes" id="UP001470230">
    <property type="component" value="Unassembled WGS sequence"/>
</dbReference>
<evidence type="ECO:0000313" key="2">
    <source>
        <dbReference type="EMBL" id="KAK8888484.1"/>
    </source>
</evidence>
<protein>
    <recommendedName>
        <fullName evidence="4">Ubiquitin-like domain-containing protein</fullName>
    </recommendedName>
</protein>
<keyword evidence="1" id="KW-1133">Transmembrane helix</keyword>
<reference evidence="2 3" key="1">
    <citation type="submission" date="2024-04" db="EMBL/GenBank/DDBJ databases">
        <title>Tritrichomonas musculus Genome.</title>
        <authorList>
            <person name="Alves-Ferreira E."/>
            <person name="Grigg M."/>
            <person name="Lorenzi H."/>
            <person name="Galac M."/>
        </authorList>
    </citation>
    <scope>NUCLEOTIDE SEQUENCE [LARGE SCALE GENOMIC DNA]</scope>
    <source>
        <strain evidence="2 3">EAF2021</strain>
    </source>
</reference>
<comment type="caution">
    <text evidence="2">The sequence shown here is derived from an EMBL/GenBank/DDBJ whole genome shotgun (WGS) entry which is preliminary data.</text>
</comment>
<accession>A0ABR2KBN9</accession>
<proteinExistence type="predicted"/>
<feature type="transmembrane region" description="Helical" evidence="1">
    <location>
        <begin position="119"/>
        <end position="141"/>
    </location>
</feature>
<evidence type="ECO:0000256" key="1">
    <source>
        <dbReference type="SAM" id="Phobius"/>
    </source>
</evidence>
<organism evidence="2 3">
    <name type="scientific">Tritrichomonas musculus</name>
    <dbReference type="NCBI Taxonomy" id="1915356"/>
    <lineage>
        <taxon>Eukaryota</taxon>
        <taxon>Metamonada</taxon>
        <taxon>Parabasalia</taxon>
        <taxon>Tritrichomonadida</taxon>
        <taxon>Tritrichomonadidae</taxon>
        <taxon>Tritrichomonas</taxon>
    </lineage>
</organism>
<dbReference type="EMBL" id="JAPFFF010000006">
    <property type="protein sequence ID" value="KAK8888484.1"/>
    <property type="molecule type" value="Genomic_DNA"/>
</dbReference>
<feature type="transmembrane region" description="Helical" evidence="1">
    <location>
        <begin position="147"/>
        <end position="171"/>
    </location>
</feature>
<name>A0ABR2KBN9_9EUKA</name>
<keyword evidence="3" id="KW-1185">Reference proteome</keyword>
<keyword evidence="1" id="KW-0472">Membrane</keyword>
<sequence>MSLIEQLIVKQNFEHNVVQVTNSKIILRCNVYLSDPDHPTQPQKVFKLISIESNQTVKELIKKVKSELKNYSFGEDTYIKHQHRLYKEGYLNEINITNNETIEVISLEAEKEATKNEGFIFAFWSLVPLMVAISFIVPALIGTFDIVYRGLFMLAGTLIGLPASIFFIIGITETLTVEMRISFVNYTWFGPCCDCSCCNCCDCCHCSECCCDCNQDNVDEDSRKNDKSKKNNHEDENRNLIDTNQENLDANDAI</sequence>